<dbReference type="OrthoDB" id="9768329at2"/>
<evidence type="ECO:0000256" key="7">
    <source>
        <dbReference type="ARBA" id="ARBA00031584"/>
    </source>
</evidence>
<reference evidence="12 13" key="1">
    <citation type="submission" date="2017-06" db="EMBL/GenBank/DDBJ databases">
        <title>Genome Sequencing of the methanotroph Methylovulum psychrotolerants str. HV10-M2 isolated from a high-altitude environment.</title>
        <authorList>
            <person name="Mateos-Rivera A."/>
        </authorList>
    </citation>
    <scope>NUCLEOTIDE SEQUENCE [LARGE SCALE GENOMIC DNA]</scope>
    <source>
        <strain evidence="12 13">HV10_M2</strain>
    </source>
</reference>
<keyword evidence="13" id="KW-1185">Reference proteome</keyword>
<evidence type="ECO:0000256" key="3">
    <source>
        <dbReference type="ARBA" id="ARBA00019906"/>
    </source>
</evidence>
<organism evidence="12 13">
    <name type="scientific">Methylovulum psychrotolerans</name>
    <dbReference type="NCBI Taxonomy" id="1704499"/>
    <lineage>
        <taxon>Bacteria</taxon>
        <taxon>Pseudomonadati</taxon>
        <taxon>Pseudomonadota</taxon>
        <taxon>Gammaproteobacteria</taxon>
        <taxon>Methylococcales</taxon>
        <taxon>Methylococcaceae</taxon>
        <taxon>Methylovulum</taxon>
    </lineage>
</organism>
<evidence type="ECO:0000256" key="1">
    <source>
        <dbReference type="ARBA" id="ARBA00004127"/>
    </source>
</evidence>
<dbReference type="KEGG" id="mpsy:CEK71_20145"/>
<feature type="transmembrane region" description="Helical" evidence="10">
    <location>
        <begin position="219"/>
        <end position="240"/>
    </location>
</feature>
<feature type="transmembrane region" description="Helical" evidence="10">
    <location>
        <begin position="412"/>
        <end position="434"/>
    </location>
</feature>
<dbReference type="PANTHER" id="PTHR43507:SF1">
    <property type="entry name" value="NADH-UBIQUINONE OXIDOREDUCTASE CHAIN 4"/>
    <property type="match status" value="1"/>
</dbReference>
<feature type="transmembrane region" description="Helical" evidence="10">
    <location>
        <begin position="111"/>
        <end position="130"/>
    </location>
</feature>
<evidence type="ECO:0000256" key="5">
    <source>
        <dbReference type="ARBA" id="ARBA00022989"/>
    </source>
</evidence>
<dbReference type="GO" id="GO:0003954">
    <property type="term" value="F:NADH dehydrogenase activity"/>
    <property type="evidence" value="ECO:0007669"/>
    <property type="project" value="TreeGrafter"/>
</dbReference>
<dbReference type="PRINTS" id="PR01437">
    <property type="entry name" value="NUOXDRDTASE4"/>
</dbReference>
<proteinExistence type="inferred from homology"/>
<comment type="similarity">
    <text evidence="2">Belongs to the complex I subunit 4 family.</text>
</comment>
<accession>A0A1Z4C5P9</accession>
<gene>
    <name evidence="12" type="ORF">CEK71_20145</name>
</gene>
<feature type="transmembrane region" description="Helical" evidence="10">
    <location>
        <begin position="459"/>
        <end position="478"/>
    </location>
</feature>
<evidence type="ECO:0000313" key="13">
    <source>
        <dbReference type="Proteomes" id="UP000197019"/>
    </source>
</evidence>
<feature type="transmembrane region" description="Helical" evidence="10">
    <location>
        <begin position="74"/>
        <end position="99"/>
    </location>
</feature>
<evidence type="ECO:0000256" key="10">
    <source>
        <dbReference type="SAM" id="Phobius"/>
    </source>
</evidence>
<evidence type="ECO:0000259" key="11">
    <source>
        <dbReference type="Pfam" id="PF00361"/>
    </source>
</evidence>
<dbReference type="GO" id="GO:0008137">
    <property type="term" value="F:NADH dehydrogenase (ubiquinone) activity"/>
    <property type="evidence" value="ECO:0007669"/>
    <property type="project" value="InterPro"/>
</dbReference>
<dbReference type="NCBIfam" id="TIGR01972">
    <property type="entry name" value="NDH_I_M"/>
    <property type="match status" value="1"/>
</dbReference>
<dbReference type="GO" id="GO:0016020">
    <property type="term" value="C:membrane"/>
    <property type="evidence" value="ECO:0007669"/>
    <property type="project" value="UniProtKB-SubCell"/>
</dbReference>
<dbReference type="InterPro" id="IPR001750">
    <property type="entry name" value="ND/Mrp_TM"/>
</dbReference>
<evidence type="ECO:0000313" key="12">
    <source>
        <dbReference type="EMBL" id="ASF48850.1"/>
    </source>
</evidence>
<sequence length="520" mass="55092">MTSPIPLLSLLILIPLAGALLIGVCASLRAAKLIGLTAAGLTLLASLYLVYAFNPDDGGMQFVEQRPWIPSLHIDYFLGVDGISLLFLPLTAVLTVFALLASWHSHGQSRLYVALVLVLEAATLGVFSALDLVLFLVFWQLTLPPLFFLIGLWSADPLRRHTASKYLLISLCGSVPLLLAIIILAVNHATQLNSNLPTDLSFSFPVLLETPLPDNLQNLVFVLLFMGFAVKAPLVPLHTWLPQVAMTSPAPITALLISMKLGLYAIIRFAMALTPSAAVEYDWLLGIIGAITLIYGALLALQQTNLRRLLAFASISHVGLVLIGLASLNMQGIQGALLHLLNFTLVAAVLMLLAGFLQHRLGSTDLHQLGGLAQALPKLSGFYFVFVAASLGSPGGGVFPADLLLVLGALQAHPSLGITALVGAILSAACLLGFSRRAFLGAAGALAVTGQDLRPREQVVLAAALVLVLWGGLVPNSLQGFNQKAAEAWLTRLLDQPGMQGDELAGLGLERGVARQPRSG</sequence>
<feature type="transmembrane region" description="Helical" evidence="10">
    <location>
        <begin position="309"/>
        <end position="330"/>
    </location>
</feature>
<evidence type="ECO:0000256" key="4">
    <source>
        <dbReference type="ARBA" id="ARBA00022692"/>
    </source>
</evidence>
<feature type="transmembrane region" description="Helical" evidence="10">
    <location>
        <begin position="6"/>
        <end position="26"/>
    </location>
</feature>
<keyword evidence="6 10" id="KW-0472">Membrane</keyword>
<dbReference type="InterPro" id="IPR010227">
    <property type="entry name" value="NADH_Q_OxRdtase_chainM/4"/>
</dbReference>
<evidence type="ECO:0000256" key="6">
    <source>
        <dbReference type="ARBA" id="ARBA00023136"/>
    </source>
</evidence>
<feature type="transmembrane region" description="Helical" evidence="10">
    <location>
        <begin position="136"/>
        <end position="154"/>
    </location>
</feature>
<feature type="domain" description="NADH:quinone oxidoreductase/Mrp antiporter transmembrane" evidence="11">
    <location>
        <begin position="129"/>
        <end position="426"/>
    </location>
</feature>
<feature type="transmembrane region" description="Helical" evidence="10">
    <location>
        <begin position="369"/>
        <end position="392"/>
    </location>
</feature>
<dbReference type="GO" id="GO:0048039">
    <property type="term" value="F:ubiquinone binding"/>
    <property type="evidence" value="ECO:0007669"/>
    <property type="project" value="TreeGrafter"/>
</dbReference>
<feature type="transmembrane region" description="Helical" evidence="10">
    <location>
        <begin position="252"/>
        <end position="271"/>
    </location>
</feature>
<evidence type="ECO:0000256" key="2">
    <source>
        <dbReference type="ARBA" id="ARBA00009025"/>
    </source>
</evidence>
<protein>
    <recommendedName>
        <fullName evidence="3">NADH-quinone oxidoreductase subunit M</fullName>
    </recommendedName>
    <alternativeName>
        <fullName evidence="7">NADH dehydrogenase I subunit M</fullName>
    </alternativeName>
    <alternativeName>
        <fullName evidence="8">NDH-1 subunit M</fullName>
    </alternativeName>
</protein>
<dbReference type="PANTHER" id="PTHR43507">
    <property type="entry name" value="NADH-UBIQUINONE OXIDOREDUCTASE CHAIN 4"/>
    <property type="match status" value="1"/>
</dbReference>
<evidence type="ECO:0000256" key="8">
    <source>
        <dbReference type="ARBA" id="ARBA00032798"/>
    </source>
</evidence>
<keyword evidence="5 10" id="KW-1133">Transmembrane helix</keyword>
<keyword evidence="4 9" id="KW-0812">Transmembrane</keyword>
<feature type="transmembrane region" description="Helical" evidence="10">
    <location>
        <begin position="166"/>
        <end position="186"/>
    </location>
</feature>
<dbReference type="GO" id="GO:0015990">
    <property type="term" value="P:electron transport coupled proton transport"/>
    <property type="evidence" value="ECO:0007669"/>
    <property type="project" value="TreeGrafter"/>
</dbReference>
<feature type="transmembrane region" description="Helical" evidence="10">
    <location>
        <begin position="283"/>
        <end position="302"/>
    </location>
</feature>
<dbReference type="GO" id="GO:0012505">
    <property type="term" value="C:endomembrane system"/>
    <property type="evidence" value="ECO:0007669"/>
    <property type="project" value="UniProtKB-SubCell"/>
</dbReference>
<feature type="transmembrane region" description="Helical" evidence="10">
    <location>
        <begin position="336"/>
        <end position="357"/>
    </location>
</feature>
<dbReference type="Proteomes" id="UP000197019">
    <property type="component" value="Chromosome"/>
</dbReference>
<dbReference type="EMBL" id="CP022129">
    <property type="protein sequence ID" value="ASF48850.1"/>
    <property type="molecule type" value="Genomic_DNA"/>
</dbReference>
<dbReference type="InterPro" id="IPR003918">
    <property type="entry name" value="NADH_UbQ_OxRdtase"/>
</dbReference>
<feature type="transmembrane region" description="Helical" evidence="10">
    <location>
        <begin position="33"/>
        <end position="54"/>
    </location>
</feature>
<evidence type="ECO:0000256" key="9">
    <source>
        <dbReference type="RuleBase" id="RU000320"/>
    </source>
</evidence>
<dbReference type="Pfam" id="PF00361">
    <property type="entry name" value="Proton_antipo_M"/>
    <property type="match status" value="1"/>
</dbReference>
<name>A0A1Z4C5P9_9GAMM</name>
<dbReference type="GO" id="GO:0042773">
    <property type="term" value="P:ATP synthesis coupled electron transport"/>
    <property type="evidence" value="ECO:0007669"/>
    <property type="project" value="InterPro"/>
</dbReference>
<comment type="subcellular location">
    <subcellularLocation>
        <location evidence="1">Endomembrane system</location>
        <topology evidence="1">Multi-pass membrane protein</topology>
    </subcellularLocation>
    <subcellularLocation>
        <location evidence="9">Membrane</location>
        <topology evidence="9">Multi-pass membrane protein</topology>
    </subcellularLocation>
</comment>
<dbReference type="AlphaFoldDB" id="A0A1Z4C5P9"/>